<feature type="chain" id="PRO_5025685945" description="MSHA biogenesis protein MshK" evidence="2">
    <location>
        <begin position="22"/>
        <end position="114"/>
    </location>
</feature>
<dbReference type="RefSeq" id="WP_148577855.1">
    <property type="nucleotide sequence ID" value="NZ_SDKK01000003.1"/>
</dbReference>
<dbReference type="Proteomes" id="UP000389128">
    <property type="component" value="Unassembled WGS sequence"/>
</dbReference>
<protein>
    <recommendedName>
        <fullName evidence="5">MSHA biogenesis protein MshK</fullName>
    </recommendedName>
</protein>
<sequence>MHSTRKAAFLLSILLALPAFGSATKPLGRLFFSPAERTQINRRQQEERPAQPPPSLDGIITRSAGAPSVFLNGKAVPADPQQIHMHEGTARIIGSDGRIHHLRVGNQPPESPTR</sequence>
<evidence type="ECO:0000313" key="3">
    <source>
        <dbReference type="EMBL" id="TYC61320.1"/>
    </source>
</evidence>
<reference evidence="3 4" key="1">
    <citation type="submission" date="2019-01" db="EMBL/GenBank/DDBJ databases">
        <title>Zoogloea oleivorans genome sequencing and assembly.</title>
        <authorList>
            <person name="Tancsics A."/>
            <person name="Farkas M."/>
            <person name="Kriszt B."/>
            <person name="Maroti G."/>
            <person name="Horvath B."/>
        </authorList>
    </citation>
    <scope>NUCLEOTIDE SEQUENCE [LARGE SCALE GENOMIC DNA]</scope>
    <source>
        <strain evidence="3 4">Buc</strain>
    </source>
</reference>
<name>A0A6C2D498_9RHOO</name>
<dbReference type="OrthoDB" id="9181795at2"/>
<comment type="caution">
    <text evidence="3">The sequence shown here is derived from an EMBL/GenBank/DDBJ whole genome shotgun (WGS) entry which is preliminary data.</text>
</comment>
<accession>A0A6C2D498</accession>
<feature type="signal peptide" evidence="2">
    <location>
        <begin position="1"/>
        <end position="21"/>
    </location>
</feature>
<gene>
    <name evidence="3" type="ORF">ETQ85_04500</name>
</gene>
<organism evidence="3 4">
    <name type="scientific">Zoogloea oleivorans</name>
    <dbReference type="NCBI Taxonomy" id="1552750"/>
    <lineage>
        <taxon>Bacteria</taxon>
        <taxon>Pseudomonadati</taxon>
        <taxon>Pseudomonadota</taxon>
        <taxon>Betaproteobacteria</taxon>
        <taxon>Rhodocyclales</taxon>
        <taxon>Zoogloeaceae</taxon>
        <taxon>Zoogloea</taxon>
    </lineage>
</organism>
<evidence type="ECO:0000256" key="1">
    <source>
        <dbReference type="SAM" id="MobiDB-lite"/>
    </source>
</evidence>
<feature type="region of interest" description="Disordered" evidence="1">
    <location>
        <begin position="38"/>
        <end position="59"/>
    </location>
</feature>
<evidence type="ECO:0000313" key="4">
    <source>
        <dbReference type="Proteomes" id="UP000389128"/>
    </source>
</evidence>
<keyword evidence="4" id="KW-1185">Reference proteome</keyword>
<dbReference type="EMBL" id="SDKK01000003">
    <property type="protein sequence ID" value="TYC61320.1"/>
    <property type="molecule type" value="Genomic_DNA"/>
</dbReference>
<keyword evidence="2" id="KW-0732">Signal</keyword>
<proteinExistence type="predicted"/>
<evidence type="ECO:0008006" key="5">
    <source>
        <dbReference type="Google" id="ProtNLM"/>
    </source>
</evidence>
<evidence type="ECO:0000256" key="2">
    <source>
        <dbReference type="SAM" id="SignalP"/>
    </source>
</evidence>
<dbReference type="AlphaFoldDB" id="A0A6C2D498"/>